<name>A0A6G9GTM1_9ACTN</name>
<dbReference type="Gene3D" id="2.60.120.260">
    <property type="entry name" value="Galactose-binding domain-like"/>
    <property type="match status" value="1"/>
</dbReference>
<evidence type="ECO:0000256" key="1">
    <source>
        <dbReference type="SAM" id="SignalP"/>
    </source>
</evidence>
<dbReference type="AlphaFoldDB" id="A0A6G9GTM1"/>
<protein>
    <submittedName>
        <fullName evidence="4">Uncharacterized protein</fullName>
    </submittedName>
</protein>
<dbReference type="InterPro" id="IPR039448">
    <property type="entry name" value="Beta_helix"/>
</dbReference>
<feature type="signal peptide" evidence="1">
    <location>
        <begin position="1"/>
        <end position="21"/>
    </location>
</feature>
<dbReference type="RefSeq" id="WP_167023801.1">
    <property type="nucleotide sequence ID" value="NZ_CP050177.1"/>
</dbReference>
<sequence length="615" mass="63465">MYRRIVPGLCGVALLAAGALTLPNVDLPSGSVATAASRTALAPAAKSAAEITAAAGATTPFVTVEAETGTLGGGARVRAIAPGATAPTGPTLEGEASGYSLVELKANGDSVTLPNNTGKAANTVVVRASIPDAPAGGGIDASLNLYVNGTFRQAIQLSSRQAWNYRNSTTTQDDPHGGGQAYRFYNEFPVWVTGAPIPAGSTIKLQKDSGNTAAVYDVDSVDLENVGPALTQPANSISVVSNGADPNFSKDSTVAIQTTVDAARTQKKSVWIPAGKYLTNSLVSKALDFTGVKVQGAGMWYTTLYRKAPLKPGTWHSQLTVGTGTTLTDFQVDTNAIWRGNDGTGGGDYGINSGGTGWLIDHIWTRHTDANWLSGTNGVVQNSRTADSYGDGFNINNANTPNPEKLGQNITVKNCFARNTGDDGFATYSDAGASGTNGQVTGAKILNNTAIAPWWANGIRIAGGKNVEVRNNLVNSASSNNALEISVYGDTGRPLESAAITGNVLNGGGGWNGLRTGVNIGSPGPTSLYPTAPTTVDMSDNVIHGSLTSGLRISGPRVNLTFTNNTIDRPAKQGVWVAKGVTGTATFTGNTVKNLFPGQVAQQNDSPSTFKITTN</sequence>
<dbReference type="Pfam" id="PF22815">
    <property type="entry name" value="CatAgl_D1"/>
    <property type="match status" value="1"/>
</dbReference>
<dbReference type="Gene3D" id="2.160.20.10">
    <property type="entry name" value="Single-stranded right-handed beta-helix, Pectin lyase-like"/>
    <property type="match status" value="1"/>
</dbReference>
<keyword evidence="1" id="KW-0732">Signal</keyword>
<dbReference type="SUPFAM" id="SSF51126">
    <property type="entry name" value="Pectin lyase-like"/>
    <property type="match status" value="1"/>
</dbReference>
<accession>A0A6G9GTM1</accession>
<organism evidence="4 5">
    <name type="scientific">Streptomyces liangshanensis</name>
    <dbReference type="NCBI Taxonomy" id="2717324"/>
    <lineage>
        <taxon>Bacteria</taxon>
        <taxon>Bacillati</taxon>
        <taxon>Actinomycetota</taxon>
        <taxon>Actinomycetes</taxon>
        <taxon>Kitasatosporales</taxon>
        <taxon>Streptomycetaceae</taxon>
        <taxon>Streptomyces</taxon>
    </lineage>
</organism>
<dbReference type="InterPro" id="IPR006626">
    <property type="entry name" value="PbH1"/>
</dbReference>
<dbReference type="SMART" id="SM00710">
    <property type="entry name" value="PbH1"/>
    <property type="match status" value="8"/>
</dbReference>
<feature type="domain" description="CBM6/CBM35/CBM36-like 1" evidence="3">
    <location>
        <begin position="60"/>
        <end position="226"/>
    </location>
</feature>
<dbReference type="Proteomes" id="UP000501179">
    <property type="component" value="Chromosome"/>
</dbReference>
<reference evidence="4 5" key="1">
    <citation type="submission" date="2020-03" db="EMBL/GenBank/DDBJ databases">
        <title>A novel species.</title>
        <authorList>
            <person name="Gao J."/>
        </authorList>
    </citation>
    <scope>NUCLEOTIDE SEQUENCE [LARGE SCALE GENOMIC DNA]</scope>
    <source>
        <strain evidence="4 5">QMT-12</strain>
    </source>
</reference>
<evidence type="ECO:0000313" key="5">
    <source>
        <dbReference type="Proteomes" id="UP000501179"/>
    </source>
</evidence>
<dbReference type="InterPro" id="IPR011050">
    <property type="entry name" value="Pectin_lyase_fold/virulence"/>
</dbReference>
<gene>
    <name evidence="4" type="ORF">HA039_03925</name>
</gene>
<feature type="domain" description="Right handed beta helix" evidence="2">
    <location>
        <begin position="439"/>
        <end position="596"/>
    </location>
</feature>
<dbReference type="EMBL" id="CP050177">
    <property type="protein sequence ID" value="QIQ01554.1"/>
    <property type="molecule type" value="Genomic_DNA"/>
</dbReference>
<dbReference type="Pfam" id="PF13229">
    <property type="entry name" value="Beta_helix"/>
    <property type="match status" value="1"/>
</dbReference>
<evidence type="ECO:0000259" key="2">
    <source>
        <dbReference type="Pfam" id="PF13229"/>
    </source>
</evidence>
<feature type="chain" id="PRO_5038490194" evidence="1">
    <location>
        <begin position="22"/>
        <end position="615"/>
    </location>
</feature>
<keyword evidence="5" id="KW-1185">Reference proteome</keyword>
<evidence type="ECO:0000259" key="3">
    <source>
        <dbReference type="Pfam" id="PF22815"/>
    </source>
</evidence>
<evidence type="ECO:0000313" key="4">
    <source>
        <dbReference type="EMBL" id="QIQ01554.1"/>
    </source>
</evidence>
<dbReference type="InterPro" id="IPR033801">
    <property type="entry name" value="CBM6-CBM35-CBM36-like_1"/>
</dbReference>
<dbReference type="KEGG" id="slia:HA039_03925"/>
<dbReference type="InterPro" id="IPR012334">
    <property type="entry name" value="Pectin_lyas_fold"/>
</dbReference>
<proteinExistence type="predicted"/>